<proteinExistence type="inferred from homology"/>
<evidence type="ECO:0000256" key="10">
    <source>
        <dbReference type="ARBA" id="ARBA00023235"/>
    </source>
</evidence>
<keyword evidence="3 11" id="KW-0227">DNA damage</keyword>
<evidence type="ECO:0000259" key="12">
    <source>
        <dbReference type="SMART" id="SM00382"/>
    </source>
</evidence>
<evidence type="ECO:0000256" key="6">
    <source>
        <dbReference type="ARBA" id="ARBA00022839"/>
    </source>
</evidence>
<dbReference type="InterPro" id="IPR003593">
    <property type="entry name" value="AAA+_ATPase"/>
</dbReference>
<evidence type="ECO:0000256" key="9">
    <source>
        <dbReference type="ARBA" id="ARBA00023204"/>
    </source>
</evidence>
<dbReference type="InterPro" id="IPR027417">
    <property type="entry name" value="P-loop_NTPase"/>
</dbReference>
<keyword evidence="4 11" id="KW-0378">Hydrolase</keyword>
<comment type="similarity">
    <text evidence="11">Belongs to the RecD family.</text>
</comment>
<evidence type="ECO:0000313" key="13">
    <source>
        <dbReference type="EMBL" id="MCT9812565.1"/>
    </source>
</evidence>
<dbReference type="SUPFAM" id="SSF52540">
    <property type="entry name" value="P-loop containing nucleoside triphosphate hydrolases"/>
    <property type="match status" value="2"/>
</dbReference>
<dbReference type="Proteomes" id="UP001525968">
    <property type="component" value="Unassembled WGS sequence"/>
</dbReference>
<keyword evidence="9 11" id="KW-0234">DNA repair</keyword>
<dbReference type="Gene3D" id="1.10.10.1020">
    <property type="entry name" value="RecBCD complex, subunit RecD, N-terminal domain"/>
    <property type="match status" value="1"/>
</dbReference>
<keyword evidence="8 11" id="KW-0238">DNA-binding</keyword>
<dbReference type="NCBIfam" id="TIGR01447">
    <property type="entry name" value="recD"/>
    <property type="match status" value="1"/>
</dbReference>
<comment type="subunit">
    <text evidence="11">Heterotrimer of RecB, RecC and RecD. All subunits contribute to DNA-binding.</text>
</comment>
<keyword evidence="1 11" id="KW-0540">Nuclease</keyword>
<dbReference type="EC" id="5.6.2.3" evidence="11"/>
<gene>
    <name evidence="11 13" type="primary">recD</name>
    <name evidence="13" type="ORF">N0K08_18190</name>
</gene>
<dbReference type="InterPro" id="IPR041851">
    <property type="entry name" value="RecD_N_sf"/>
</dbReference>
<feature type="binding site" evidence="11">
    <location>
        <begin position="205"/>
        <end position="212"/>
    </location>
    <ligand>
        <name>ATP</name>
        <dbReference type="ChEBI" id="CHEBI:30616"/>
    </ligand>
</feature>
<dbReference type="Pfam" id="PF21185">
    <property type="entry name" value="RecD_N"/>
    <property type="match status" value="1"/>
</dbReference>
<organism evidence="13 14">
    <name type="scientific">Acidovorax bellezanensis</name>
    <dbReference type="NCBI Taxonomy" id="2976702"/>
    <lineage>
        <taxon>Bacteria</taxon>
        <taxon>Pseudomonadati</taxon>
        <taxon>Pseudomonadota</taxon>
        <taxon>Betaproteobacteria</taxon>
        <taxon>Burkholderiales</taxon>
        <taxon>Comamonadaceae</taxon>
        <taxon>Acidovorax</taxon>
    </lineage>
</organism>
<dbReference type="PANTHER" id="PTHR43788:SF6">
    <property type="entry name" value="DNA HELICASE B"/>
    <property type="match status" value="1"/>
</dbReference>
<dbReference type="Pfam" id="PF13245">
    <property type="entry name" value="AAA_19"/>
    <property type="match status" value="1"/>
</dbReference>
<dbReference type="SMART" id="SM00382">
    <property type="entry name" value="AAA"/>
    <property type="match status" value="1"/>
</dbReference>
<dbReference type="GO" id="GO:0008854">
    <property type="term" value="F:exodeoxyribonuclease V activity"/>
    <property type="evidence" value="ECO:0007669"/>
    <property type="project" value="UniProtKB-EC"/>
</dbReference>
<comment type="catalytic activity">
    <reaction evidence="11">
        <text>ATP + H2O = ADP + phosphate + H(+)</text>
        <dbReference type="Rhea" id="RHEA:13065"/>
        <dbReference type="ChEBI" id="CHEBI:15377"/>
        <dbReference type="ChEBI" id="CHEBI:15378"/>
        <dbReference type="ChEBI" id="CHEBI:30616"/>
        <dbReference type="ChEBI" id="CHEBI:43474"/>
        <dbReference type="ChEBI" id="CHEBI:456216"/>
        <dbReference type="EC" id="5.6.2.3"/>
    </reaction>
</comment>
<name>A0ABT2PQ23_9BURK</name>
<evidence type="ECO:0000256" key="4">
    <source>
        <dbReference type="ARBA" id="ARBA00022801"/>
    </source>
</evidence>
<keyword evidence="6 11" id="KW-0269">Exonuclease</keyword>
<evidence type="ECO:0000313" key="14">
    <source>
        <dbReference type="Proteomes" id="UP001525968"/>
    </source>
</evidence>
<evidence type="ECO:0000256" key="1">
    <source>
        <dbReference type="ARBA" id="ARBA00022722"/>
    </source>
</evidence>
<dbReference type="HAMAP" id="MF_01487">
    <property type="entry name" value="RecD"/>
    <property type="match status" value="1"/>
</dbReference>
<keyword evidence="10 11" id="KW-0413">Isomerase</keyword>
<dbReference type="EMBL" id="JAODYH010000010">
    <property type="protein sequence ID" value="MCT9812565.1"/>
    <property type="molecule type" value="Genomic_DNA"/>
</dbReference>
<keyword evidence="2 11" id="KW-0547">Nucleotide-binding</keyword>
<evidence type="ECO:0000256" key="3">
    <source>
        <dbReference type="ARBA" id="ARBA00022763"/>
    </source>
</evidence>
<dbReference type="Pfam" id="PF13538">
    <property type="entry name" value="UvrD_C_2"/>
    <property type="match status" value="1"/>
</dbReference>
<evidence type="ECO:0000256" key="5">
    <source>
        <dbReference type="ARBA" id="ARBA00022806"/>
    </source>
</evidence>
<evidence type="ECO:0000256" key="11">
    <source>
        <dbReference type="HAMAP-Rule" id="MF_01487"/>
    </source>
</evidence>
<sequence length="688" mass="72772">MAAAPIAATAAEVLDSLRAWSEQGLLRHLDTAMARFIATQDANAAPALLAATAVLVQMEGRGHSCLPLAMLVADPNAVLAWPTEALEGLNALWARLPRPLAQWRQALADSPLVRVADSAVDQGQPLVLGGSAQEPLLYLRRYWDYERQVAAQITARSTAALAVDGPTTRDWLGKLFPAAPEPGTCDWQRLACAVALRGRFSVITGGPGTGKTYTAARLLALLFATAPEPERLRVALAAPTGKAAARLKQSIDVSLKELHKSLGGLLDLEALVKRVGAARTLHSLLGARPDTRAFAFHHGRPLDVDVLIVDEASMIHLEMMAALLDALPPTARVVFLGDKDQLASVEAGAVLGDLCRSAEAGHYTAETARYALEAAGVQLPAAYLANDADQALPLAQQTVMLRTSRRFGGPIGQLAEAVNTGESSRALALLHAGTQDGGVLRMREGAPAQTVWQMAVARDAGVVNYQAFAQALAARPPQPMAAEVHTDWVRSVLKAFERFRLLCAVREGDWGVAGINRAVEKALAAQGAISPRGEWYAGRPVMVTRNDTALGVFNGDIGVALPAATAGAGLRVYFMDGPELRAVGVSRLAQVETAFAMTVHKSQGSEFEHTALVLSAHAGSVLGRELVYTGITRAREAFTLLAQAPGLLATAVKSPTLRASGLLRFLEQLAQAAPAASPPQDELAPWLD</sequence>
<dbReference type="InterPro" id="IPR006344">
    <property type="entry name" value="RecD"/>
</dbReference>
<keyword evidence="7 11" id="KW-0067">ATP-binding</keyword>
<dbReference type="InterPro" id="IPR049550">
    <property type="entry name" value="RecD_N"/>
</dbReference>
<dbReference type="PANTHER" id="PTHR43788">
    <property type="entry name" value="DNA2/NAM7 HELICASE FAMILY MEMBER"/>
    <property type="match status" value="1"/>
</dbReference>
<dbReference type="InterPro" id="IPR050534">
    <property type="entry name" value="Coronavir_polyprotein_1ab"/>
</dbReference>
<reference evidence="13 14" key="1">
    <citation type="submission" date="2022-09" db="EMBL/GenBank/DDBJ databases">
        <title>Draft genome of isolate Be4.</title>
        <authorList>
            <person name="Sanchez-Castro I."/>
            <person name="Martinez-Rodriguez P."/>
            <person name="Descostes M."/>
            <person name="Merroun M."/>
        </authorList>
    </citation>
    <scope>NUCLEOTIDE SEQUENCE [LARGE SCALE GENOMIC DNA]</scope>
    <source>
        <strain evidence="13 14">Be4</strain>
    </source>
</reference>
<comment type="miscellaneous">
    <text evidence="11">In the RecBCD complex, RecB has a slow 3'-5' helicase, an exonuclease activity and loads RecA onto ssDNA, RecD has a fast 5'-3' helicase activity, while RecC stimulates the ATPase and processivity of the RecB helicase and contributes to recognition of the Chi site.</text>
</comment>
<accession>A0ABT2PQ23</accession>
<comment type="function">
    <text evidence="11">A helicase/nuclease that prepares dsDNA breaks (DSB) for recombinational DNA repair. Binds to DSBs and unwinds DNA via a highly rapid and processive ATP-dependent bidirectional helicase activity. Unwinds dsDNA until it encounters a Chi (crossover hotspot instigator) sequence from the 3' direction. Cuts ssDNA a few nucleotides 3' to the Chi site. The properties and activities of the enzyme are changed at Chi. The Chi-altered holoenzyme produces a long 3'-ssDNA overhang and facilitates RecA-binding to the ssDNA for homologous DNA recombination and repair. Holoenzyme degrades any linearized DNA that is unable to undergo homologous recombination. In the holoenzyme this subunit has ssDNA-dependent ATPase and 5'-3' helicase activity. When added to pre-assembled RecBC greatly stimulates nuclease activity and augments holoenzyme processivity. Negatively regulates the RecA-loading ability of RecBCD.</text>
</comment>
<evidence type="ECO:0000256" key="2">
    <source>
        <dbReference type="ARBA" id="ARBA00022741"/>
    </source>
</evidence>
<keyword evidence="14" id="KW-1185">Reference proteome</keyword>
<feature type="domain" description="AAA+ ATPase" evidence="12">
    <location>
        <begin position="197"/>
        <end position="366"/>
    </location>
</feature>
<dbReference type="CDD" id="cd18809">
    <property type="entry name" value="SF1_C_RecD"/>
    <property type="match status" value="1"/>
</dbReference>
<dbReference type="CDD" id="cd17933">
    <property type="entry name" value="DEXSc_RecD-like"/>
    <property type="match status" value="1"/>
</dbReference>
<keyword evidence="5 11" id="KW-0347">Helicase</keyword>
<comment type="caution">
    <text evidence="13">The sequence shown here is derived from an EMBL/GenBank/DDBJ whole genome shotgun (WGS) entry which is preliminary data.</text>
</comment>
<dbReference type="InterPro" id="IPR027785">
    <property type="entry name" value="UvrD-like_helicase_C"/>
</dbReference>
<evidence type="ECO:0000256" key="8">
    <source>
        <dbReference type="ARBA" id="ARBA00023125"/>
    </source>
</evidence>
<evidence type="ECO:0000256" key="7">
    <source>
        <dbReference type="ARBA" id="ARBA00022840"/>
    </source>
</evidence>
<protein>
    <recommendedName>
        <fullName evidence="11">RecBCD enzyme subunit RecD</fullName>
        <ecNumber evidence="11">5.6.2.3</ecNumber>
    </recommendedName>
    <alternativeName>
        <fullName evidence="11">DNA 5'-3' helicase subunit RecD</fullName>
    </alternativeName>
    <alternativeName>
        <fullName evidence="11">Exonuclease V subunit RecD</fullName>
        <shortName evidence="11">ExoV subunit RecD</shortName>
    </alternativeName>
    <alternativeName>
        <fullName evidence="11">Helicase/nuclease RecBCD subunit RecD</fullName>
    </alternativeName>
</protein>
<dbReference type="Gene3D" id="3.40.50.300">
    <property type="entry name" value="P-loop containing nucleotide triphosphate hydrolases"/>
    <property type="match status" value="3"/>
</dbReference>